<evidence type="ECO:0000313" key="1">
    <source>
        <dbReference type="EMBL" id="KAJ1087725.1"/>
    </source>
</evidence>
<gene>
    <name evidence="1" type="ORF">NDU88_000890</name>
</gene>
<protein>
    <submittedName>
        <fullName evidence="1">Uncharacterized protein</fullName>
    </submittedName>
</protein>
<proteinExistence type="predicted"/>
<sequence length="112" mass="11377">MQARGTAARARSAEMPGRGVEGESSVELVCGVAVVGDVQDEACGDIMDALHPLLEFGRGSCIEGIAVVQFAAYEGLGDCSSGFSGHPFVDLSVHAEDVEAGGGDGVDLLGHE</sequence>
<keyword evidence="2" id="KW-1185">Reference proteome</keyword>
<dbReference type="Proteomes" id="UP001066276">
    <property type="component" value="Chromosome 11"/>
</dbReference>
<evidence type="ECO:0000313" key="2">
    <source>
        <dbReference type="Proteomes" id="UP001066276"/>
    </source>
</evidence>
<dbReference type="EMBL" id="JANPWB010000015">
    <property type="protein sequence ID" value="KAJ1087725.1"/>
    <property type="molecule type" value="Genomic_DNA"/>
</dbReference>
<name>A0AAV7LJU8_PLEWA</name>
<comment type="caution">
    <text evidence="1">The sequence shown here is derived from an EMBL/GenBank/DDBJ whole genome shotgun (WGS) entry which is preliminary data.</text>
</comment>
<organism evidence="1 2">
    <name type="scientific">Pleurodeles waltl</name>
    <name type="common">Iberian ribbed newt</name>
    <dbReference type="NCBI Taxonomy" id="8319"/>
    <lineage>
        <taxon>Eukaryota</taxon>
        <taxon>Metazoa</taxon>
        <taxon>Chordata</taxon>
        <taxon>Craniata</taxon>
        <taxon>Vertebrata</taxon>
        <taxon>Euteleostomi</taxon>
        <taxon>Amphibia</taxon>
        <taxon>Batrachia</taxon>
        <taxon>Caudata</taxon>
        <taxon>Salamandroidea</taxon>
        <taxon>Salamandridae</taxon>
        <taxon>Pleurodelinae</taxon>
        <taxon>Pleurodeles</taxon>
    </lineage>
</organism>
<reference evidence="1" key="1">
    <citation type="journal article" date="2022" name="bioRxiv">
        <title>Sequencing and chromosome-scale assembly of the giantPleurodeles waltlgenome.</title>
        <authorList>
            <person name="Brown T."/>
            <person name="Elewa A."/>
            <person name="Iarovenko S."/>
            <person name="Subramanian E."/>
            <person name="Araus A.J."/>
            <person name="Petzold A."/>
            <person name="Susuki M."/>
            <person name="Suzuki K.-i.T."/>
            <person name="Hayashi T."/>
            <person name="Toyoda A."/>
            <person name="Oliveira C."/>
            <person name="Osipova E."/>
            <person name="Leigh N.D."/>
            <person name="Simon A."/>
            <person name="Yun M.H."/>
        </authorList>
    </citation>
    <scope>NUCLEOTIDE SEQUENCE</scope>
    <source>
        <strain evidence="1">20211129_DDA</strain>
        <tissue evidence="1">Liver</tissue>
    </source>
</reference>
<dbReference type="AlphaFoldDB" id="A0AAV7LJU8"/>
<accession>A0AAV7LJU8</accession>